<dbReference type="Pfam" id="PF00023">
    <property type="entry name" value="Ank"/>
    <property type="match status" value="2"/>
</dbReference>
<dbReference type="SUPFAM" id="SSF48403">
    <property type="entry name" value="Ankyrin repeat"/>
    <property type="match status" value="1"/>
</dbReference>
<gene>
    <name evidence="4" type="ORF">CLAFUR5_09668</name>
</gene>
<dbReference type="InterPro" id="IPR043136">
    <property type="entry name" value="B30.2/SPRY_sf"/>
</dbReference>
<reference evidence="4" key="1">
    <citation type="submission" date="2021-12" db="EMBL/GenBank/DDBJ databases">
        <authorList>
            <person name="Zaccaron A."/>
            <person name="Stergiopoulos I."/>
        </authorList>
    </citation>
    <scope>NUCLEOTIDE SEQUENCE</scope>
    <source>
        <strain evidence="4">Race5_Kim</strain>
    </source>
</reference>
<dbReference type="PROSITE" id="PS50297">
    <property type="entry name" value="ANK_REP_REGION"/>
    <property type="match status" value="4"/>
</dbReference>
<feature type="repeat" description="ANK" evidence="3">
    <location>
        <begin position="330"/>
        <end position="362"/>
    </location>
</feature>
<keyword evidence="2 3" id="KW-0040">ANK repeat</keyword>
<feature type="repeat" description="ANK" evidence="3">
    <location>
        <begin position="100"/>
        <end position="133"/>
    </location>
</feature>
<dbReference type="RefSeq" id="XP_047766799.1">
    <property type="nucleotide sequence ID" value="XM_047908816.1"/>
</dbReference>
<dbReference type="Gene3D" id="2.60.120.920">
    <property type="match status" value="1"/>
</dbReference>
<keyword evidence="5" id="KW-1185">Reference proteome</keyword>
<dbReference type="Proteomes" id="UP000756132">
    <property type="component" value="Chromosome 9"/>
</dbReference>
<protein>
    <submittedName>
        <fullName evidence="4">Ankyrin repeat domain-containing protein 50</fullName>
    </submittedName>
</protein>
<sequence>MPHWYDHIKRAESLWTREERVNNPRWKVLFDLLDRLVYERTEDFAKCQALLFNHREVDEHLGLPWDRGTWKPLHIAAFLALPSWTEHLLDRGESLEEISNDRTVLQAAAKGEGSKEILELLLQRGADSNAETDKRMPAVHSWLWTLPSYECMELFVRHGAKLDTIDKVNGWSVLHYFADTAEDVKVLDLLLKDDVNGNHADINAKDEAGETPLHVLMSRREVPADILASFIDRGANVNVEDKDSERPLYEASIAGDHAAMEVILLSVTDIDDPNDYGRRALHQAAWSGYTDCVKTLLKWKADPNILDKHDRTPLDDVERRLTIEQADLRKGRTALHAAAYWGQVGSVRLLLEHGADATIKDKDGKTALELACARWVLSGQQHFEDTIELLVDKDPTSAVNDRDLHSSAAANGSKRILEKLHHLQADLTKPDDFGWTSLMLAKGFGHTDAEKFLQRVDSARVETLPTRWVNMPAHVEVDATGTVLKCSSTDIPPTAISTDKPLRGDLKSYYFEVTSKKMDGVEQATYPERPHTQSLPSASVRWEPQLEVFLAGNRVSTLPMRAPSSGEVEERDELRCEPGDTFGCGVDLEANTMWVTKNGEKIEMDFFKNV</sequence>
<dbReference type="OrthoDB" id="3647333at2759"/>
<dbReference type="KEGG" id="ffu:CLAFUR5_09668"/>
<dbReference type="Gene3D" id="1.25.40.20">
    <property type="entry name" value="Ankyrin repeat-containing domain"/>
    <property type="match status" value="2"/>
</dbReference>
<dbReference type="InterPro" id="IPR002110">
    <property type="entry name" value="Ankyrin_rpt"/>
</dbReference>
<dbReference type="Pfam" id="PF12796">
    <property type="entry name" value="Ank_2"/>
    <property type="match status" value="2"/>
</dbReference>
<keyword evidence="1" id="KW-0677">Repeat</keyword>
<dbReference type="SMART" id="SM00248">
    <property type="entry name" value="ANK"/>
    <property type="match status" value="7"/>
</dbReference>
<evidence type="ECO:0000256" key="2">
    <source>
        <dbReference type="ARBA" id="ARBA00023043"/>
    </source>
</evidence>
<evidence type="ECO:0000256" key="3">
    <source>
        <dbReference type="PROSITE-ProRule" id="PRU00023"/>
    </source>
</evidence>
<dbReference type="InterPro" id="IPR036770">
    <property type="entry name" value="Ankyrin_rpt-contain_sf"/>
</dbReference>
<dbReference type="GeneID" id="71989546"/>
<accession>A0A9Q8UU23</accession>
<proteinExistence type="predicted"/>
<dbReference type="PANTHER" id="PTHR24198:SF165">
    <property type="entry name" value="ANKYRIN REPEAT-CONTAINING PROTEIN-RELATED"/>
    <property type="match status" value="1"/>
</dbReference>
<organism evidence="4 5">
    <name type="scientific">Passalora fulva</name>
    <name type="common">Tomato leaf mold</name>
    <name type="synonym">Cladosporium fulvum</name>
    <dbReference type="NCBI Taxonomy" id="5499"/>
    <lineage>
        <taxon>Eukaryota</taxon>
        <taxon>Fungi</taxon>
        <taxon>Dikarya</taxon>
        <taxon>Ascomycota</taxon>
        <taxon>Pezizomycotina</taxon>
        <taxon>Dothideomycetes</taxon>
        <taxon>Dothideomycetidae</taxon>
        <taxon>Mycosphaerellales</taxon>
        <taxon>Mycosphaerellaceae</taxon>
        <taxon>Fulvia</taxon>
    </lineage>
</organism>
<reference evidence="4" key="2">
    <citation type="journal article" date="2022" name="Microb. Genom.">
        <title>A chromosome-scale genome assembly of the tomato pathogen Cladosporium fulvum reveals a compartmentalized genome architecture and the presence of a dispensable chromosome.</title>
        <authorList>
            <person name="Zaccaron A.Z."/>
            <person name="Chen L.H."/>
            <person name="Samaras A."/>
            <person name="Stergiopoulos I."/>
        </authorList>
    </citation>
    <scope>NUCLEOTIDE SEQUENCE</scope>
    <source>
        <strain evidence="4">Race5_Kim</strain>
    </source>
</reference>
<dbReference type="PANTHER" id="PTHR24198">
    <property type="entry name" value="ANKYRIN REPEAT AND PROTEIN KINASE DOMAIN-CONTAINING PROTEIN"/>
    <property type="match status" value="1"/>
</dbReference>
<dbReference type="PROSITE" id="PS50088">
    <property type="entry name" value="ANK_REPEAT"/>
    <property type="match status" value="4"/>
</dbReference>
<dbReference type="AlphaFoldDB" id="A0A9Q8UU23"/>
<evidence type="ECO:0000313" key="4">
    <source>
        <dbReference type="EMBL" id="UJO22433.1"/>
    </source>
</evidence>
<evidence type="ECO:0000313" key="5">
    <source>
        <dbReference type="Proteomes" id="UP000756132"/>
    </source>
</evidence>
<feature type="repeat" description="ANK" evidence="3">
    <location>
        <begin position="208"/>
        <end position="242"/>
    </location>
</feature>
<evidence type="ECO:0000256" key="1">
    <source>
        <dbReference type="ARBA" id="ARBA00022737"/>
    </source>
</evidence>
<feature type="repeat" description="ANK" evidence="3">
    <location>
        <begin position="276"/>
        <end position="308"/>
    </location>
</feature>
<dbReference type="EMBL" id="CP090171">
    <property type="protein sequence ID" value="UJO22433.1"/>
    <property type="molecule type" value="Genomic_DNA"/>
</dbReference>
<name>A0A9Q8UU23_PASFU</name>